<accession>A0ABY8I3Z6</accession>
<sequence length="302" mass="32748">MTDDTEIACKVSEGNGGQFNLHGSAPVVEITNLWTKFGRTVVHQDLNLEIERGEILSIVGGSGTGKTVLLRQMLGLEHPARGCVKVFGEDINQASSDQLQQLRNHWGMLFQQGALYSALTVFDNVAQPMRELRVLPEALVHDAVLLKMNMVGLGPEHALKMPSDLSGGMIKRVALARALALEPKLLFLDEPTAGLDPDLSESFVALIQSLHRELGLTVVMVTHDLDTLFALSTRIAVLAEKHVIAIGPTREVIEVDHPFIKQFFLGDRGKRALAVLDEKQAAVAGKAAQPGDDAGTDKKAEK</sequence>
<dbReference type="Proteomes" id="UP001219584">
    <property type="component" value="Chromosome"/>
</dbReference>
<dbReference type="InterPro" id="IPR017871">
    <property type="entry name" value="ABC_transporter-like_CS"/>
</dbReference>
<dbReference type="Pfam" id="PF00005">
    <property type="entry name" value="ABC_tran"/>
    <property type="match status" value="1"/>
</dbReference>
<dbReference type="PROSITE" id="PS00211">
    <property type="entry name" value="ABC_TRANSPORTER_1"/>
    <property type="match status" value="1"/>
</dbReference>
<reference evidence="7 8" key="1">
    <citation type="submission" date="2023-04" db="EMBL/GenBank/DDBJ databases">
        <title>Nanopore sequencing of Janthinobacterium from water.</title>
        <authorList>
            <person name="Ciuchcinski K."/>
            <person name="Rokowska A."/>
            <person name="Dziewit L."/>
        </authorList>
    </citation>
    <scope>NUCLEOTIDE SEQUENCE [LARGE SCALE GENOMIC DNA]</scope>
    <source>
        <strain evidence="7 8">DEMB2</strain>
    </source>
</reference>
<dbReference type="PROSITE" id="PS50893">
    <property type="entry name" value="ABC_TRANSPORTER_2"/>
    <property type="match status" value="1"/>
</dbReference>
<proteinExistence type="predicted"/>
<keyword evidence="2" id="KW-1003">Cell membrane</keyword>
<organism evidence="7 8">
    <name type="scientific">Janthinobacterium rivuli</name>
    <dbReference type="NCBI Taxonomy" id="2751478"/>
    <lineage>
        <taxon>Bacteria</taxon>
        <taxon>Pseudomonadati</taxon>
        <taxon>Pseudomonadota</taxon>
        <taxon>Betaproteobacteria</taxon>
        <taxon>Burkholderiales</taxon>
        <taxon>Oxalobacteraceae</taxon>
        <taxon>Janthinobacterium</taxon>
    </lineage>
</organism>
<evidence type="ECO:0000256" key="3">
    <source>
        <dbReference type="ARBA" id="ARBA00022741"/>
    </source>
</evidence>
<evidence type="ECO:0000256" key="4">
    <source>
        <dbReference type="ARBA" id="ARBA00022840"/>
    </source>
</evidence>
<evidence type="ECO:0000313" key="8">
    <source>
        <dbReference type="Proteomes" id="UP001219584"/>
    </source>
</evidence>
<dbReference type="PANTHER" id="PTHR43023:SF3">
    <property type="entry name" value="PROTEIN TRIGALACTOSYLDIACYLGLYCEROL 3, CHLOROPLASTIC"/>
    <property type="match status" value="1"/>
</dbReference>
<feature type="region of interest" description="Disordered" evidence="5">
    <location>
        <begin position="283"/>
        <end position="302"/>
    </location>
</feature>
<dbReference type="PANTHER" id="PTHR43023">
    <property type="entry name" value="PROTEIN TRIGALACTOSYLDIACYLGLYCEROL 3, CHLOROPLASTIC"/>
    <property type="match status" value="1"/>
</dbReference>
<keyword evidence="1" id="KW-0813">Transport</keyword>
<dbReference type="InterPro" id="IPR003439">
    <property type="entry name" value="ABC_transporter-like_ATP-bd"/>
</dbReference>
<keyword evidence="8" id="KW-1185">Reference proteome</keyword>
<evidence type="ECO:0000256" key="5">
    <source>
        <dbReference type="SAM" id="MobiDB-lite"/>
    </source>
</evidence>
<dbReference type="SMART" id="SM00382">
    <property type="entry name" value="AAA"/>
    <property type="match status" value="1"/>
</dbReference>
<dbReference type="Gene3D" id="3.40.50.300">
    <property type="entry name" value="P-loop containing nucleotide triphosphate hydrolases"/>
    <property type="match status" value="1"/>
</dbReference>
<evidence type="ECO:0000256" key="2">
    <source>
        <dbReference type="ARBA" id="ARBA00022475"/>
    </source>
</evidence>
<protein>
    <submittedName>
        <fullName evidence="7">ATP-binding cassette domain-containing protein</fullName>
    </submittedName>
</protein>
<dbReference type="SUPFAM" id="SSF52540">
    <property type="entry name" value="P-loop containing nucleoside triphosphate hydrolases"/>
    <property type="match status" value="1"/>
</dbReference>
<gene>
    <name evidence="7" type="ORF">P9875_28590</name>
</gene>
<keyword evidence="2" id="KW-0472">Membrane</keyword>
<dbReference type="EMBL" id="CP121464">
    <property type="protein sequence ID" value="WFR79585.1"/>
    <property type="molecule type" value="Genomic_DNA"/>
</dbReference>
<feature type="domain" description="ABC transporter" evidence="6">
    <location>
        <begin position="28"/>
        <end position="265"/>
    </location>
</feature>
<dbReference type="RefSeq" id="WP_176389450.1">
    <property type="nucleotide sequence ID" value="NZ_CP121464.1"/>
</dbReference>
<evidence type="ECO:0000256" key="1">
    <source>
        <dbReference type="ARBA" id="ARBA00022448"/>
    </source>
</evidence>
<keyword evidence="4 7" id="KW-0067">ATP-binding</keyword>
<dbReference type="InterPro" id="IPR003593">
    <property type="entry name" value="AAA+_ATPase"/>
</dbReference>
<evidence type="ECO:0000259" key="6">
    <source>
        <dbReference type="PROSITE" id="PS50893"/>
    </source>
</evidence>
<dbReference type="InterPro" id="IPR027417">
    <property type="entry name" value="P-loop_NTPase"/>
</dbReference>
<name>A0ABY8I3Z6_9BURK</name>
<dbReference type="GO" id="GO:0005524">
    <property type="term" value="F:ATP binding"/>
    <property type="evidence" value="ECO:0007669"/>
    <property type="project" value="UniProtKB-KW"/>
</dbReference>
<evidence type="ECO:0000313" key="7">
    <source>
        <dbReference type="EMBL" id="WFR79585.1"/>
    </source>
</evidence>
<keyword evidence="3" id="KW-0547">Nucleotide-binding</keyword>
<dbReference type="CDD" id="cd03261">
    <property type="entry name" value="ABC_Org_Solvent_Resistant"/>
    <property type="match status" value="1"/>
</dbReference>